<dbReference type="AlphaFoldDB" id="A0A1I3CSX6"/>
<feature type="binding site" evidence="9">
    <location>
        <position position="119"/>
    </location>
    <ligand>
        <name>4-amino-2-methyl-5-(diphosphooxymethyl)pyrimidine</name>
        <dbReference type="ChEBI" id="CHEBI:57841"/>
    </ligand>
</feature>
<comment type="catalytic activity">
    <reaction evidence="6 9 10">
        <text>4-methyl-5-(2-phosphooxyethyl)-thiazole + 4-amino-2-methyl-5-(diphosphooxymethyl)pyrimidine + H(+) = thiamine phosphate + diphosphate</text>
        <dbReference type="Rhea" id="RHEA:22328"/>
        <dbReference type="ChEBI" id="CHEBI:15378"/>
        <dbReference type="ChEBI" id="CHEBI:33019"/>
        <dbReference type="ChEBI" id="CHEBI:37575"/>
        <dbReference type="ChEBI" id="CHEBI:57841"/>
        <dbReference type="ChEBI" id="CHEBI:58296"/>
        <dbReference type="EC" id="2.5.1.3"/>
    </reaction>
</comment>
<feature type="binding site" evidence="9">
    <location>
        <begin position="48"/>
        <end position="52"/>
    </location>
    <ligand>
        <name>4-amino-2-methyl-5-(diphosphooxymethyl)pyrimidine</name>
        <dbReference type="ChEBI" id="CHEBI:57841"/>
    </ligand>
</feature>
<comment type="cofactor">
    <cofactor evidence="9">
        <name>Mg(2+)</name>
        <dbReference type="ChEBI" id="CHEBI:18420"/>
    </cofactor>
    <text evidence="9">Binds 1 Mg(2+) ion per subunit.</text>
</comment>
<feature type="binding site" evidence="9">
    <location>
        <position position="81"/>
    </location>
    <ligand>
        <name>Mg(2+)</name>
        <dbReference type="ChEBI" id="CHEBI:18420"/>
    </ligand>
</feature>
<dbReference type="STRING" id="69895.SAMN05192551_1037"/>
<dbReference type="InterPro" id="IPR036206">
    <property type="entry name" value="ThiamineP_synth_sf"/>
</dbReference>
<dbReference type="Pfam" id="PF02581">
    <property type="entry name" value="TMP-TENI"/>
    <property type="match status" value="1"/>
</dbReference>
<dbReference type="SUPFAM" id="SSF51391">
    <property type="entry name" value="Thiamin phosphate synthase"/>
    <property type="match status" value="1"/>
</dbReference>
<dbReference type="FunFam" id="3.20.20.70:FF:000096">
    <property type="entry name" value="Thiamine-phosphate synthase"/>
    <property type="match status" value="1"/>
</dbReference>
<evidence type="ECO:0000256" key="5">
    <source>
        <dbReference type="ARBA" id="ARBA00022977"/>
    </source>
</evidence>
<dbReference type="Gene3D" id="3.20.20.70">
    <property type="entry name" value="Aldolase class I"/>
    <property type="match status" value="1"/>
</dbReference>
<evidence type="ECO:0000256" key="9">
    <source>
        <dbReference type="HAMAP-Rule" id="MF_00097"/>
    </source>
</evidence>
<comment type="pathway">
    <text evidence="1 9 11">Cofactor biosynthesis; thiamine diphosphate biosynthesis; thiamine phosphate from 4-amino-2-methyl-5-diphosphomethylpyrimidine and 4-methyl-5-(2-phosphoethyl)-thiazole: step 1/1.</text>
</comment>
<dbReference type="UniPathway" id="UPA00060">
    <property type="reaction ID" value="UER00141"/>
</dbReference>
<evidence type="ECO:0000256" key="8">
    <source>
        <dbReference type="ARBA" id="ARBA00047883"/>
    </source>
</evidence>
<gene>
    <name evidence="9" type="primary">thiE</name>
    <name evidence="13" type="ORF">SAMN05192551_1037</name>
</gene>
<evidence type="ECO:0000313" key="14">
    <source>
        <dbReference type="Proteomes" id="UP000199287"/>
    </source>
</evidence>
<dbReference type="InterPro" id="IPR034291">
    <property type="entry name" value="TMP_synthase"/>
</dbReference>
<dbReference type="GO" id="GO:0000287">
    <property type="term" value="F:magnesium ion binding"/>
    <property type="evidence" value="ECO:0007669"/>
    <property type="project" value="UniProtKB-UniRule"/>
</dbReference>
<organism evidence="13 14">
    <name type="scientific">Tindallia magadiensis</name>
    <dbReference type="NCBI Taxonomy" id="69895"/>
    <lineage>
        <taxon>Bacteria</taxon>
        <taxon>Bacillati</taxon>
        <taxon>Bacillota</taxon>
        <taxon>Clostridia</taxon>
        <taxon>Peptostreptococcales</taxon>
        <taxon>Tindalliaceae</taxon>
        <taxon>Tindallia</taxon>
    </lineage>
</organism>
<dbReference type="GO" id="GO:0005737">
    <property type="term" value="C:cytoplasm"/>
    <property type="evidence" value="ECO:0007669"/>
    <property type="project" value="TreeGrafter"/>
</dbReference>
<evidence type="ECO:0000256" key="4">
    <source>
        <dbReference type="ARBA" id="ARBA00022842"/>
    </source>
</evidence>
<dbReference type="GO" id="GO:0009229">
    <property type="term" value="P:thiamine diphosphate biosynthetic process"/>
    <property type="evidence" value="ECO:0007669"/>
    <property type="project" value="UniProtKB-UniRule"/>
</dbReference>
<feature type="binding site" evidence="9">
    <location>
        <begin position="145"/>
        <end position="147"/>
    </location>
    <ligand>
        <name>2-[(2R,5Z)-2-carboxy-4-methylthiazol-5(2H)-ylidene]ethyl phosphate</name>
        <dbReference type="ChEBI" id="CHEBI:62899"/>
    </ligand>
</feature>
<keyword evidence="2 9" id="KW-0808">Transferase</keyword>
<proteinExistence type="inferred from homology"/>
<dbReference type="Proteomes" id="UP000199287">
    <property type="component" value="Unassembled WGS sequence"/>
</dbReference>
<dbReference type="InterPro" id="IPR013785">
    <property type="entry name" value="Aldolase_TIM"/>
</dbReference>
<dbReference type="NCBIfam" id="TIGR00693">
    <property type="entry name" value="thiE"/>
    <property type="match status" value="1"/>
</dbReference>
<dbReference type="CDD" id="cd00564">
    <property type="entry name" value="TMP_TenI"/>
    <property type="match status" value="1"/>
</dbReference>
<comment type="catalytic activity">
    <reaction evidence="7 9 10">
        <text>2-(2-carboxy-4-methylthiazol-5-yl)ethyl phosphate + 4-amino-2-methyl-5-(diphosphooxymethyl)pyrimidine + 2 H(+) = thiamine phosphate + CO2 + diphosphate</text>
        <dbReference type="Rhea" id="RHEA:47848"/>
        <dbReference type="ChEBI" id="CHEBI:15378"/>
        <dbReference type="ChEBI" id="CHEBI:16526"/>
        <dbReference type="ChEBI" id="CHEBI:33019"/>
        <dbReference type="ChEBI" id="CHEBI:37575"/>
        <dbReference type="ChEBI" id="CHEBI:57841"/>
        <dbReference type="ChEBI" id="CHEBI:62890"/>
        <dbReference type="EC" id="2.5.1.3"/>
    </reaction>
</comment>
<evidence type="ECO:0000259" key="12">
    <source>
        <dbReference type="Pfam" id="PF02581"/>
    </source>
</evidence>
<dbReference type="PANTHER" id="PTHR20857:SF23">
    <property type="entry name" value="THIAMINE BIOSYNTHETIC BIFUNCTIONAL ENZYME"/>
    <property type="match status" value="1"/>
</dbReference>
<comment type="function">
    <text evidence="9">Condenses 4-methyl-5-(beta-hydroxyethyl)thiazole monophosphate (THZ-P) and 2-methyl-4-amino-5-hydroxymethyl pyrimidine pyrophosphate (HMP-PP) to form thiamine monophosphate (TMP).</text>
</comment>
<comment type="similarity">
    <text evidence="9 10">Belongs to the thiamine-phosphate synthase family.</text>
</comment>
<dbReference type="PANTHER" id="PTHR20857">
    <property type="entry name" value="THIAMINE-PHOSPHATE PYROPHOSPHORYLASE"/>
    <property type="match status" value="1"/>
</dbReference>
<feature type="binding site" evidence="9">
    <location>
        <position position="80"/>
    </location>
    <ligand>
        <name>4-amino-2-methyl-5-(diphosphooxymethyl)pyrimidine</name>
        <dbReference type="ChEBI" id="CHEBI:57841"/>
    </ligand>
</feature>
<dbReference type="HAMAP" id="MF_00097">
    <property type="entry name" value="TMP_synthase"/>
    <property type="match status" value="1"/>
</dbReference>
<feature type="binding site" evidence="9">
    <location>
        <begin position="195"/>
        <end position="196"/>
    </location>
    <ligand>
        <name>2-[(2R,5Z)-2-carboxy-4-methylthiazol-5(2H)-ylidene]ethyl phosphate</name>
        <dbReference type="ChEBI" id="CHEBI:62899"/>
    </ligand>
</feature>
<reference evidence="14" key="1">
    <citation type="submission" date="2016-10" db="EMBL/GenBank/DDBJ databases">
        <authorList>
            <person name="Varghese N."/>
            <person name="Submissions S."/>
        </authorList>
    </citation>
    <scope>NUCLEOTIDE SEQUENCE [LARGE SCALE GENOMIC DNA]</scope>
    <source>
        <strain evidence="14">Z-7934</strain>
    </source>
</reference>
<protein>
    <recommendedName>
        <fullName evidence="9">Thiamine-phosphate synthase</fullName>
        <shortName evidence="9">TP synthase</shortName>
        <shortName evidence="9">TPS</shortName>
        <ecNumber evidence="9">2.5.1.3</ecNumber>
    </recommendedName>
    <alternativeName>
        <fullName evidence="9">Thiamine-phosphate pyrophosphorylase</fullName>
        <shortName evidence="9">TMP pyrophosphorylase</shortName>
        <shortName evidence="9">TMP-PPase</shortName>
    </alternativeName>
</protein>
<sequence length="221" mass="24360">MTEKPGKKMKIDEKDYLLYLVTDERFQREEDFLSIVEAGLKGGVSMVQLREKNLSSKALFYRAEKLAALTSAYKIPLIINDRADIAMAVGAQGVHLGQDDLPLPALRRMVKEELLIGVSAATKEEALRAEAEGADYLGVGALYPTETKTNTRKVSLEELYQIRKAVKIPIVGIGGINENNVAEVMDQEIQGVAVVSAITKAKDPMEAAKKLKQRMLQNTNI</sequence>
<feature type="binding site" evidence="9">
    <location>
        <position position="148"/>
    </location>
    <ligand>
        <name>4-amino-2-methyl-5-(diphosphooxymethyl)pyrimidine</name>
        <dbReference type="ChEBI" id="CHEBI:57841"/>
    </ligand>
</feature>
<keyword evidence="14" id="KW-1185">Reference proteome</keyword>
<evidence type="ECO:0000256" key="11">
    <source>
        <dbReference type="RuleBase" id="RU004253"/>
    </source>
</evidence>
<dbReference type="InterPro" id="IPR022998">
    <property type="entry name" value="ThiamineP_synth_TenI"/>
</dbReference>
<evidence type="ECO:0000256" key="3">
    <source>
        <dbReference type="ARBA" id="ARBA00022723"/>
    </source>
</evidence>
<evidence type="ECO:0000256" key="1">
    <source>
        <dbReference type="ARBA" id="ARBA00005165"/>
    </source>
</evidence>
<keyword evidence="5 9" id="KW-0784">Thiamine biosynthesis</keyword>
<name>A0A1I3CSX6_9FIRM</name>
<dbReference type="GO" id="GO:0004789">
    <property type="term" value="F:thiamine-phosphate diphosphorylase activity"/>
    <property type="evidence" value="ECO:0007669"/>
    <property type="project" value="UniProtKB-UniRule"/>
</dbReference>
<evidence type="ECO:0000313" key="13">
    <source>
        <dbReference type="EMBL" id="SFH77615.1"/>
    </source>
</evidence>
<dbReference type="EMBL" id="FOQA01000003">
    <property type="protein sequence ID" value="SFH77615.1"/>
    <property type="molecule type" value="Genomic_DNA"/>
</dbReference>
<dbReference type="GO" id="GO:0009228">
    <property type="term" value="P:thiamine biosynthetic process"/>
    <property type="evidence" value="ECO:0007669"/>
    <property type="project" value="UniProtKB-KW"/>
</dbReference>
<dbReference type="EC" id="2.5.1.3" evidence="9"/>
<keyword evidence="4 9" id="KW-0460">Magnesium</keyword>
<comment type="catalytic activity">
    <reaction evidence="8 9 10">
        <text>2-[(2R,5Z)-2-carboxy-4-methylthiazol-5(2H)-ylidene]ethyl phosphate + 4-amino-2-methyl-5-(diphosphooxymethyl)pyrimidine + 2 H(+) = thiamine phosphate + CO2 + diphosphate</text>
        <dbReference type="Rhea" id="RHEA:47844"/>
        <dbReference type="ChEBI" id="CHEBI:15378"/>
        <dbReference type="ChEBI" id="CHEBI:16526"/>
        <dbReference type="ChEBI" id="CHEBI:33019"/>
        <dbReference type="ChEBI" id="CHEBI:37575"/>
        <dbReference type="ChEBI" id="CHEBI:57841"/>
        <dbReference type="ChEBI" id="CHEBI:62899"/>
        <dbReference type="EC" id="2.5.1.3"/>
    </reaction>
</comment>
<keyword evidence="3 9" id="KW-0479">Metal-binding</keyword>
<evidence type="ECO:0000256" key="7">
    <source>
        <dbReference type="ARBA" id="ARBA00047851"/>
    </source>
</evidence>
<accession>A0A1I3CSX6</accession>
<dbReference type="RefSeq" id="WP_242939340.1">
    <property type="nucleotide sequence ID" value="NZ_FOQA01000003.1"/>
</dbReference>
<evidence type="ECO:0000256" key="6">
    <source>
        <dbReference type="ARBA" id="ARBA00047334"/>
    </source>
</evidence>
<evidence type="ECO:0000256" key="10">
    <source>
        <dbReference type="RuleBase" id="RU003826"/>
    </source>
</evidence>
<feature type="domain" description="Thiamine phosphate synthase/TenI" evidence="12">
    <location>
        <begin position="18"/>
        <end position="198"/>
    </location>
</feature>
<feature type="binding site" evidence="9">
    <location>
        <position position="175"/>
    </location>
    <ligand>
        <name>2-[(2R,5Z)-2-carboxy-4-methylthiazol-5(2H)-ylidene]ethyl phosphate</name>
        <dbReference type="ChEBI" id="CHEBI:62899"/>
    </ligand>
</feature>
<feature type="binding site" evidence="9">
    <location>
        <position position="100"/>
    </location>
    <ligand>
        <name>Mg(2+)</name>
        <dbReference type="ChEBI" id="CHEBI:18420"/>
    </ligand>
</feature>
<evidence type="ECO:0000256" key="2">
    <source>
        <dbReference type="ARBA" id="ARBA00022679"/>
    </source>
</evidence>